<keyword evidence="4" id="KW-1185">Reference proteome</keyword>
<dbReference type="Gene3D" id="3.40.50.2000">
    <property type="entry name" value="Glycogen Phosphorylase B"/>
    <property type="match status" value="2"/>
</dbReference>
<dbReference type="RefSeq" id="WP_245129791.1">
    <property type="nucleotide sequence ID" value="NZ_JALJEJ010000004.1"/>
</dbReference>
<dbReference type="CDD" id="cd03789">
    <property type="entry name" value="GT9_LPS_heptosyltransferase"/>
    <property type="match status" value="1"/>
</dbReference>
<dbReference type="EMBL" id="JALJEJ010000004">
    <property type="protein sequence ID" value="MCJ8209957.1"/>
    <property type="molecule type" value="Genomic_DNA"/>
</dbReference>
<dbReference type="InterPro" id="IPR051199">
    <property type="entry name" value="LPS_LOS_Heptosyltrfase"/>
</dbReference>
<dbReference type="InterPro" id="IPR002201">
    <property type="entry name" value="Glyco_trans_9"/>
</dbReference>
<keyword evidence="1" id="KW-0328">Glycosyltransferase</keyword>
<dbReference type="Pfam" id="PF01075">
    <property type="entry name" value="Glyco_transf_9"/>
    <property type="match status" value="1"/>
</dbReference>
<dbReference type="PANTHER" id="PTHR30160">
    <property type="entry name" value="TETRAACYLDISACCHARIDE 4'-KINASE-RELATED"/>
    <property type="match status" value="1"/>
</dbReference>
<dbReference type="AlphaFoldDB" id="A0A9X2BBK8"/>
<evidence type="ECO:0000313" key="3">
    <source>
        <dbReference type="EMBL" id="MCJ8209957.1"/>
    </source>
</evidence>
<dbReference type="SUPFAM" id="SSF53756">
    <property type="entry name" value="UDP-Glycosyltransferase/glycogen phosphorylase"/>
    <property type="match status" value="1"/>
</dbReference>
<proteinExistence type="predicted"/>
<organism evidence="3 4">
    <name type="scientific">Mucilaginibacter straminoryzae</name>
    <dbReference type="NCBI Taxonomy" id="2932774"/>
    <lineage>
        <taxon>Bacteria</taxon>
        <taxon>Pseudomonadati</taxon>
        <taxon>Bacteroidota</taxon>
        <taxon>Sphingobacteriia</taxon>
        <taxon>Sphingobacteriales</taxon>
        <taxon>Sphingobacteriaceae</taxon>
        <taxon>Mucilaginibacter</taxon>
    </lineage>
</organism>
<dbReference type="Proteomes" id="UP001139450">
    <property type="component" value="Unassembled WGS sequence"/>
</dbReference>
<dbReference type="GO" id="GO:0008713">
    <property type="term" value="F:ADP-heptose-lipopolysaccharide heptosyltransferase activity"/>
    <property type="evidence" value="ECO:0007669"/>
    <property type="project" value="TreeGrafter"/>
</dbReference>
<reference evidence="3" key="1">
    <citation type="submission" date="2022-04" db="EMBL/GenBank/DDBJ databases">
        <title>Mucilaginibacter sp. RS28 isolated from freshwater.</title>
        <authorList>
            <person name="Ko S.-R."/>
        </authorList>
    </citation>
    <scope>NUCLEOTIDE SEQUENCE</scope>
    <source>
        <strain evidence="3">RS28</strain>
    </source>
</reference>
<evidence type="ECO:0000313" key="4">
    <source>
        <dbReference type="Proteomes" id="UP001139450"/>
    </source>
</evidence>
<gene>
    <name evidence="3" type="ORF">MUY27_09575</name>
</gene>
<evidence type="ECO:0000256" key="2">
    <source>
        <dbReference type="ARBA" id="ARBA00022679"/>
    </source>
</evidence>
<sequence>MKILVIRFSSMGDIIYTTPVVRCLKTQLPNAEIHFLTKPAFRYIYEGNPYVDKLLLLRESLGVTIKEIKSERYDYVIDLHSNLRTAIIKFRTGIKSSTYNKQRIRKWLSLKFNLKLIPPIHLVDRYLKTVEFLNVYNDGGPINYYIKKNYQLTDLLPASHQSGYIAFIIGANHFTKRMPNEKVISICREIKQPIVLLGGQDVKENARVIATALGNQVHDACGTISLDESVFLVSQAQRVIGFDTGLTHIAEAFDMPIASIWGSTVPELVGVQPYHVKDALVVGVDLPCRPCSRYGLPQCPLKHFKCMNDIPEDILVNFTKEA</sequence>
<protein>
    <submittedName>
        <fullName evidence="3">Glycosyltransferase family 9 protein</fullName>
    </submittedName>
</protein>
<accession>A0A9X2BBK8</accession>
<name>A0A9X2BBK8_9SPHI</name>
<dbReference type="GO" id="GO:0009244">
    <property type="term" value="P:lipopolysaccharide core region biosynthetic process"/>
    <property type="evidence" value="ECO:0007669"/>
    <property type="project" value="TreeGrafter"/>
</dbReference>
<comment type="caution">
    <text evidence="3">The sequence shown here is derived from an EMBL/GenBank/DDBJ whole genome shotgun (WGS) entry which is preliminary data.</text>
</comment>
<dbReference type="GO" id="GO:0005829">
    <property type="term" value="C:cytosol"/>
    <property type="evidence" value="ECO:0007669"/>
    <property type="project" value="TreeGrafter"/>
</dbReference>
<keyword evidence="2" id="KW-0808">Transferase</keyword>
<evidence type="ECO:0000256" key="1">
    <source>
        <dbReference type="ARBA" id="ARBA00022676"/>
    </source>
</evidence>